<evidence type="ECO:0000256" key="2">
    <source>
        <dbReference type="ARBA" id="ARBA00009477"/>
    </source>
</evidence>
<dbReference type="InterPro" id="IPR058781">
    <property type="entry name" value="HH_AprE-like"/>
</dbReference>
<keyword evidence="8 10" id="KW-0472">Membrane</keyword>
<name>A0A4V1M158_9BACT</name>
<feature type="coiled-coil region" evidence="9">
    <location>
        <begin position="159"/>
        <end position="274"/>
    </location>
</feature>
<dbReference type="SUPFAM" id="SSF111369">
    <property type="entry name" value="HlyD-like secretion proteins"/>
    <property type="match status" value="2"/>
</dbReference>
<organism evidence="13 14">
    <name type="scientific">Halarcobacter mediterraneus</name>
    <dbReference type="NCBI Taxonomy" id="2023153"/>
    <lineage>
        <taxon>Bacteria</taxon>
        <taxon>Pseudomonadati</taxon>
        <taxon>Campylobacterota</taxon>
        <taxon>Epsilonproteobacteria</taxon>
        <taxon>Campylobacterales</taxon>
        <taxon>Arcobacteraceae</taxon>
        <taxon>Halarcobacter</taxon>
    </lineage>
</organism>
<evidence type="ECO:0000256" key="6">
    <source>
        <dbReference type="ARBA" id="ARBA00022692"/>
    </source>
</evidence>
<evidence type="ECO:0000313" key="14">
    <source>
        <dbReference type="Proteomes" id="UP000289718"/>
    </source>
</evidence>
<evidence type="ECO:0000256" key="1">
    <source>
        <dbReference type="ARBA" id="ARBA00004377"/>
    </source>
</evidence>
<evidence type="ECO:0000256" key="7">
    <source>
        <dbReference type="ARBA" id="ARBA00022989"/>
    </source>
</evidence>
<dbReference type="RefSeq" id="WP_129062164.1">
    <property type="nucleotide sequence ID" value="NZ_NXIE01000004.1"/>
</dbReference>
<dbReference type="PANTHER" id="PTHR30386:SF17">
    <property type="entry name" value="ALKALINE PROTEASE SECRETION PROTEIN APRE"/>
    <property type="match status" value="1"/>
</dbReference>
<evidence type="ECO:0000259" key="11">
    <source>
        <dbReference type="Pfam" id="PF25994"/>
    </source>
</evidence>
<evidence type="ECO:0000313" key="13">
    <source>
        <dbReference type="EMBL" id="RXK12296.1"/>
    </source>
</evidence>
<dbReference type="InterPro" id="IPR058982">
    <property type="entry name" value="Beta-barrel_AprE"/>
</dbReference>
<dbReference type="OrthoDB" id="9810980at2"/>
<dbReference type="Pfam" id="PF25994">
    <property type="entry name" value="HH_AprE"/>
    <property type="match status" value="1"/>
</dbReference>
<dbReference type="EMBL" id="NXIE01000004">
    <property type="protein sequence ID" value="RXK12296.1"/>
    <property type="molecule type" value="Genomic_DNA"/>
</dbReference>
<keyword evidence="4" id="KW-1003">Cell membrane</keyword>
<proteinExistence type="inferred from homology"/>
<dbReference type="GO" id="GO:0005886">
    <property type="term" value="C:plasma membrane"/>
    <property type="evidence" value="ECO:0007669"/>
    <property type="project" value="UniProtKB-SubCell"/>
</dbReference>
<evidence type="ECO:0000256" key="3">
    <source>
        <dbReference type="ARBA" id="ARBA00022448"/>
    </source>
</evidence>
<evidence type="ECO:0000256" key="4">
    <source>
        <dbReference type="ARBA" id="ARBA00022475"/>
    </source>
</evidence>
<accession>A0A4V1M158</accession>
<evidence type="ECO:0000256" key="8">
    <source>
        <dbReference type="ARBA" id="ARBA00023136"/>
    </source>
</evidence>
<keyword evidence="6 10" id="KW-0812">Transmembrane</keyword>
<feature type="domain" description="AprE-like beta-barrel" evidence="12">
    <location>
        <begin position="316"/>
        <end position="406"/>
    </location>
</feature>
<evidence type="ECO:0000259" key="12">
    <source>
        <dbReference type="Pfam" id="PF26002"/>
    </source>
</evidence>
<sequence>MNDSLSMPSHDTSKVISFGLGVIIVVFVIFGGWMVLAPLAASSVAVGKVSADIDKKTVQHLEGGIVKNIYVKDGDSVKKGDLLIKLDDIQYNAELQILTSQYQDALGVHARTKALDEEKDKVVFPKELVNQNVIANQRNIFQTYRKRNLDEKAISKNKIIQLNNQIKGLSSLLKSKKQRLASISEEIVEWEELLKEKLVDKLKVRELKREKNSIEGDISNTISEIARLKEQIQEVKIEQLLREKNFKNENLETLVKAKSNIEDLKQKITTTKDRLRRTDVYSPIDGTVVGLNLHTQGAVIKPGSDILEVVPENTKLIVVAKVQTTDIDKVKVGLHADIRFSAFNLQIAHVVEGKVIHVSADSFVDEQSGNPYYEAKIEVTEKGKEQLQEYGFVLVSGMPAEVMINIGNRTAFSYFVKPFSDMLSRGFNEE</sequence>
<dbReference type="Pfam" id="PF26002">
    <property type="entry name" value="Beta-barrel_AprE"/>
    <property type="match status" value="1"/>
</dbReference>
<dbReference type="Proteomes" id="UP000289718">
    <property type="component" value="Unassembled WGS sequence"/>
</dbReference>
<comment type="caution">
    <text evidence="13">The sequence shown here is derived from an EMBL/GenBank/DDBJ whole genome shotgun (WGS) entry which is preliminary data.</text>
</comment>
<comment type="similarity">
    <text evidence="2">Belongs to the membrane fusion protein (MFP) (TC 8.A.1) family.</text>
</comment>
<keyword evidence="9" id="KW-0175">Coiled coil</keyword>
<evidence type="ECO:0000256" key="5">
    <source>
        <dbReference type="ARBA" id="ARBA00022519"/>
    </source>
</evidence>
<dbReference type="AlphaFoldDB" id="A0A4V1M158"/>
<dbReference type="Gene3D" id="1.10.287.470">
    <property type="entry name" value="Helix hairpin bin"/>
    <property type="match status" value="1"/>
</dbReference>
<evidence type="ECO:0000256" key="9">
    <source>
        <dbReference type="SAM" id="Coils"/>
    </source>
</evidence>
<feature type="transmembrane region" description="Helical" evidence="10">
    <location>
        <begin position="15"/>
        <end position="36"/>
    </location>
</feature>
<reference evidence="13 14" key="1">
    <citation type="submission" date="2017-09" db="EMBL/GenBank/DDBJ databases">
        <title>Genomics of the genus Arcobacter.</title>
        <authorList>
            <person name="Perez-Cataluna A."/>
            <person name="Figueras M.J."/>
            <person name="Salas-Masso N."/>
        </authorList>
    </citation>
    <scope>NUCLEOTIDE SEQUENCE [LARGE SCALE GENOMIC DNA]</scope>
    <source>
        <strain evidence="13 14">F156-34</strain>
    </source>
</reference>
<dbReference type="NCBIfam" id="TIGR01843">
    <property type="entry name" value="type_I_hlyD"/>
    <property type="match status" value="1"/>
</dbReference>
<evidence type="ECO:0000256" key="10">
    <source>
        <dbReference type="SAM" id="Phobius"/>
    </source>
</evidence>
<dbReference type="GO" id="GO:0015031">
    <property type="term" value="P:protein transport"/>
    <property type="evidence" value="ECO:0007669"/>
    <property type="project" value="InterPro"/>
</dbReference>
<dbReference type="PRINTS" id="PR01490">
    <property type="entry name" value="RTXTOXIND"/>
</dbReference>
<dbReference type="PANTHER" id="PTHR30386">
    <property type="entry name" value="MEMBRANE FUSION SUBUNIT OF EMRAB-TOLC MULTIDRUG EFFLUX PUMP"/>
    <property type="match status" value="1"/>
</dbReference>
<feature type="domain" description="AprE-like long alpha-helical hairpin" evidence="11">
    <location>
        <begin position="93"/>
        <end position="274"/>
    </location>
</feature>
<keyword evidence="7 10" id="KW-1133">Transmembrane helix</keyword>
<dbReference type="InterPro" id="IPR010129">
    <property type="entry name" value="T1SS_HlyD"/>
</dbReference>
<dbReference type="Gene3D" id="2.40.30.170">
    <property type="match status" value="1"/>
</dbReference>
<keyword evidence="3" id="KW-0813">Transport</keyword>
<protein>
    <submittedName>
        <fullName evidence="13">Hemolysin D</fullName>
    </submittedName>
</protein>
<dbReference type="InterPro" id="IPR050739">
    <property type="entry name" value="MFP"/>
</dbReference>
<gene>
    <name evidence="13" type="ORF">CP965_11055</name>
</gene>
<comment type="subcellular location">
    <subcellularLocation>
        <location evidence="1">Cell inner membrane</location>
        <topology evidence="1">Single-pass membrane protein</topology>
    </subcellularLocation>
</comment>
<dbReference type="Gene3D" id="2.40.50.100">
    <property type="match status" value="1"/>
</dbReference>
<keyword evidence="5" id="KW-0997">Cell inner membrane</keyword>
<keyword evidence="14" id="KW-1185">Reference proteome</keyword>